<dbReference type="AlphaFoldDB" id="A0A9W5TTG1"/>
<proteinExistence type="predicted"/>
<reference evidence="1" key="2">
    <citation type="submission" date="2020-09" db="EMBL/GenBank/DDBJ databases">
        <authorList>
            <person name="Sun Q."/>
            <person name="Zhou Y."/>
        </authorList>
    </citation>
    <scope>NUCLEOTIDE SEQUENCE</scope>
    <source>
        <strain evidence="1">CGMCC 1.15454</strain>
    </source>
</reference>
<accession>A0A9W5TTG1</accession>
<dbReference type="Proteomes" id="UP000621492">
    <property type="component" value="Unassembled WGS sequence"/>
</dbReference>
<protein>
    <recommendedName>
        <fullName evidence="3">Protein gp8</fullName>
    </recommendedName>
</protein>
<sequence length="132" mass="14898">MPYLTYEEFKELIDVDIDGQQFNNLLPKASAILDNVTNHFYARCDMDKDNSWRVNKFKQALCAQIEYFHSLGATTFEEINNAPQTFSAGRTSVSNASRYNPSGANESKPLVAEDVFIYLEGTGLLFRGVGVW</sequence>
<reference evidence="1" key="1">
    <citation type="journal article" date="2014" name="Int. J. Syst. Evol. Microbiol.">
        <title>Complete genome sequence of Corynebacterium casei LMG S-19264T (=DSM 44701T), isolated from a smear-ripened cheese.</title>
        <authorList>
            <consortium name="US DOE Joint Genome Institute (JGI-PGF)"/>
            <person name="Walter F."/>
            <person name="Albersmeier A."/>
            <person name="Kalinowski J."/>
            <person name="Ruckert C."/>
        </authorList>
    </citation>
    <scope>NUCLEOTIDE SEQUENCE</scope>
    <source>
        <strain evidence="1">CGMCC 1.15454</strain>
    </source>
</reference>
<organism evidence="1 2">
    <name type="scientific">Lentibacillus populi</name>
    <dbReference type="NCBI Taxonomy" id="1827502"/>
    <lineage>
        <taxon>Bacteria</taxon>
        <taxon>Bacillati</taxon>
        <taxon>Bacillota</taxon>
        <taxon>Bacilli</taxon>
        <taxon>Bacillales</taxon>
        <taxon>Bacillaceae</taxon>
        <taxon>Lentibacillus</taxon>
    </lineage>
</organism>
<evidence type="ECO:0008006" key="3">
    <source>
        <dbReference type="Google" id="ProtNLM"/>
    </source>
</evidence>
<gene>
    <name evidence="1" type="ORF">GCM10011409_00160</name>
</gene>
<comment type="caution">
    <text evidence="1">The sequence shown here is derived from an EMBL/GenBank/DDBJ whole genome shotgun (WGS) entry which is preliminary data.</text>
</comment>
<keyword evidence="2" id="KW-1185">Reference proteome</keyword>
<evidence type="ECO:0000313" key="1">
    <source>
        <dbReference type="EMBL" id="GGB26809.1"/>
    </source>
</evidence>
<name>A0A9W5TTG1_9BACI</name>
<evidence type="ECO:0000313" key="2">
    <source>
        <dbReference type="Proteomes" id="UP000621492"/>
    </source>
</evidence>
<dbReference type="RefSeq" id="WP_188724503.1">
    <property type="nucleotide sequence ID" value="NZ_BMJD01000001.1"/>
</dbReference>
<dbReference type="EMBL" id="BMJD01000001">
    <property type="protein sequence ID" value="GGB26809.1"/>
    <property type="molecule type" value="Genomic_DNA"/>
</dbReference>